<dbReference type="Gene3D" id="2.60.40.10">
    <property type="entry name" value="Immunoglobulins"/>
    <property type="match status" value="10"/>
</dbReference>
<dbReference type="PROSITE" id="PS50055">
    <property type="entry name" value="TYR_PHOSPHATASE_PTP"/>
    <property type="match status" value="1"/>
</dbReference>
<reference evidence="16" key="1">
    <citation type="submission" date="2018-10" db="EMBL/GenBank/DDBJ databases">
        <title>Transcriptome assembly of Aceria tosichella (Wheat curl mite) Type 2.</title>
        <authorList>
            <person name="Scully E.D."/>
            <person name="Geib S.M."/>
            <person name="Palmer N.A."/>
            <person name="Gupta A.K."/>
            <person name="Sarath G."/>
            <person name="Tatineni S."/>
        </authorList>
    </citation>
    <scope>NUCLEOTIDE SEQUENCE</scope>
    <source>
        <strain evidence="16">LincolnNE</strain>
    </source>
</reference>
<evidence type="ECO:0000256" key="9">
    <source>
        <dbReference type="ARBA" id="ARBA00023136"/>
    </source>
</evidence>
<dbReference type="PROSITE" id="PS50056">
    <property type="entry name" value="TYR_PHOSPHATASE_2"/>
    <property type="match status" value="1"/>
</dbReference>
<feature type="domain" description="Tyrosine-protein phosphatase" evidence="13">
    <location>
        <begin position="1360"/>
        <end position="1616"/>
    </location>
</feature>
<dbReference type="InterPro" id="IPR000387">
    <property type="entry name" value="Tyr_Pase_dom"/>
</dbReference>
<dbReference type="InterPro" id="IPR013783">
    <property type="entry name" value="Ig-like_fold"/>
</dbReference>
<proteinExistence type="predicted"/>
<accession>A0A6G1SKJ0</accession>
<dbReference type="InterPro" id="IPR050713">
    <property type="entry name" value="RTP_Phos/Ushers"/>
</dbReference>
<evidence type="ECO:0000256" key="4">
    <source>
        <dbReference type="ARBA" id="ARBA00022729"/>
    </source>
</evidence>
<dbReference type="PRINTS" id="PR00700">
    <property type="entry name" value="PRTYPHPHTASE"/>
</dbReference>
<keyword evidence="3 12" id="KW-0812">Transmembrane</keyword>
<dbReference type="InterPro" id="IPR036116">
    <property type="entry name" value="FN3_sf"/>
</dbReference>
<evidence type="ECO:0000256" key="2">
    <source>
        <dbReference type="ARBA" id="ARBA00013064"/>
    </source>
</evidence>
<dbReference type="GO" id="GO:0016020">
    <property type="term" value="C:membrane"/>
    <property type="evidence" value="ECO:0007669"/>
    <property type="project" value="UniProtKB-SubCell"/>
</dbReference>
<dbReference type="EMBL" id="GGYP01005960">
    <property type="protein sequence ID" value="MDE50731.1"/>
    <property type="molecule type" value="Transcribed_RNA"/>
</dbReference>
<feature type="domain" description="Fibronectin type-III" evidence="15">
    <location>
        <begin position="194"/>
        <end position="289"/>
    </location>
</feature>
<dbReference type="Pfam" id="PF00102">
    <property type="entry name" value="Y_phosphatase"/>
    <property type="match status" value="1"/>
</dbReference>
<dbReference type="CDD" id="cd00063">
    <property type="entry name" value="FN3"/>
    <property type="match status" value="7"/>
</dbReference>
<keyword evidence="10" id="KW-0325">Glycoprotein</keyword>
<sequence length="1648" mass="186050">MWSPFLGFMLPIKSINTRMTHIRGILKFHNNNNNNISNNNNHHHHNGGDDDDDGECFAFNNVRETNATTTSGAKKISVTNLLALALILILIYTTTTNQTQASQIELRLPSRITTLTSDNENTSYRVDYAPPAGFPSSGFKLSPSDIRTNANVIIADTTPGVDYTINLSPLHPNGSAILNSPLAWSTLYSTEPDPPRDLSVDVITGKEVKLDWAPPAEGTVTHYQAKIIPYLSSEFDESLVKNINVSSSALTLKLRDLIPGATYEVQLQSVFGRKPSNAFLSANFTTKPNTPGRFIVWFRNETTLLVLWNPPFPSGIFDKYRVSINPPDSGPLSEIEIDKEEPSKPAQAAFYGLVPGRNYNISVQTVSHDQYSQPTEAQYRTVPLPPSNITHDISVITSNSFEVRWSPPKHTTEYDRYQLSIGSKTNGPKIVPKDEERVVKFDEGLEPGRTYEVIVKTVSGNVASWAVSSNVTTAPLPVVDIKATPGKAGEIFLEWTPNNQSIQDSYKIKYHEVEAFNSDGVVQVVQDKTSAHLVNLLAGRNFSITIFAVSRDVPSEPTAIFGTTRPATPIVESRQVSPALSERALNISWRWDVTSKQDSYKINIIRNDTRQKKEFVTRDNFYILDNLYPGATYNINVSAISFNLISDPYSYHQTIYPRSPENLQITRATNSSISLAWQPPQNSLVDHYAIKYKTLDSSFWREVNNVNSTFADLKDLEAGERYVIKVSSVSNKVESVSPKEIEQTMYPNAIYEIKHTLDSYNLTFQWSMPAGRVDYYIIVFNTVRDPTVQQSKQVPVNNTRAGQLITAIIDQLRPGELYSFMFYAVSYNLRSEGIGMQLRTLPVINSVIHVVIDEHATKTLGIKYTPTPSKLVIFDLYRFQISEPSAPIQEKLQNDTNRLVLFDNLVPGKLYNISIWTVSGGVASSPITRQARLYPEPVRSISSVSVSDTEITLMWETPFGDNDAFEVQYLDPRDKHLRSNVTFAERIVFSNLRPHSNYTFIVTVLSGYGTSTVLRSSPISQTFSTLESTPGKVKSFHSIDLKPNEITLKWSLPLSDQNGILTGYKISYYYKGSSLLKNQYFFPHQNNGTITDLVPGRNYVFQIQAHTKVGGGSKALWEETMPIWAPPQPDDTVMPTEVGHSSTTIKTRFRKNYFSNIYGPVIAYTIIVAEDSSKPSSHLELPTWFDVQPSLIWPPYQAVDPFYPFNSSIVEDFVIGSADCFDTRSNEKFYCNGPLKPGTSYKIKIRAFTAHDKFTDTVYSQPITTDADNTAIFVGIFLPLALLTLLAVTMIFMKQRQLGPFTKAHKSNLRKVHPSGNPNHGYKEDAMSINIREFHVSRPVELKNFSNHFREMSADSDFRFAEEFEQLKYIGTDKTVTAADLPVNRPKNRFTNIVPYDHSRVKLLPTDDEEGSDYINANYIPGHNSPREFIVTQGPLFGTRDDFWRMCWEQNSRAIVMLTRCIEKGREKCERYWPYDDQPVMYGDIQVTLLNECREHDWTITELKVSRGDMSRIVRHFHFTTWPDFGVPEPPSTLVEFVRAFREKVHPSGSHPIIAHCSAGVGRSGTFIALDRILQHIQTHDTVDIFSIVCEMRRQRCHMVQNEQQYICIHQCLLWALEGKDDLSLLIRKRQNDTQSNGLVSLSAESGI</sequence>
<evidence type="ECO:0000256" key="7">
    <source>
        <dbReference type="ARBA" id="ARBA00022912"/>
    </source>
</evidence>
<evidence type="ECO:0000256" key="10">
    <source>
        <dbReference type="ARBA" id="ARBA00023180"/>
    </source>
</evidence>
<protein>
    <recommendedName>
        <fullName evidence="2">protein-tyrosine-phosphatase</fullName>
        <ecNumber evidence="2">3.1.3.48</ecNumber>
    </recommendedName>
</protein>
<dbReference type="SMART" id="SM00194">
    <property type="entry name" value="PTPc"/>
    <property type="match status" value="1"/>
</dbReference>
<feature type="domain" description="Fibronectin type-III" evidence="15">
    <location>
        <begin position="659"/>
        <end position="748"/>
    </location>
</feature>
<dbReference type="Pfam" id="PF18861">
    <property type="entry name" value="PTP_tm"/>
    <property type="match status" value="1"/>
</dbReference>
<evidence type="ECO:0000256" key="3">
    <source>
        <dbReference type="ARBA" id="ARBA00022692"/>
    </source>
</evidence>
<evidence type="ECO:0000259" key="15">
    <source>
        <dbReference type="PROSITE" id="PS50853"/>
    </source>
</evidence>
<keyword evidence="8 12" id="KW-1133">Transmembrane helix</keyword>
<evidence type="ECO:0000256" key="12">
    <source>
        <dbReference type="SAM" id="Phobius"/>
    </source>
</evidence>
<dbReference type="EC" id="3.1.3.48" evidence="2"/>
<dbReference type="SUPFAM" id="SSF49265">
    <property type="entry name" value="Fibronectin type III"/>
    <property type="match status" value="6"/>
</dbReference>
<evidence type="ECO:0000256" key="8">
    <source>
        <dbReference type="ARBA" id="ARBA00022989"/>
    </source>
</evidence>
<keyword evidence="4" id="KW-0732">Signal</keyword>
<dbReference type="GO" id="GO:0004725">
    <property type="term" value="F:protein tyrosine phosphatase activity"/>
    <property type="evidence" value="ECO:0007669"/>
    <property type="project" value="UniProtKB-EC"/>
</dbReference>
<evidence type="ECO:0000256" key="5">
    <source>
        <dbReference type="ARBA" id="ARBA00022737"/>
    </source>
</evidence>
<dbReference type="SUPFAM" id="SSF52799">
    <property type="entry name" value="(Phosphotyrosine protein) phosphatases II"/>
    <property type="match status" value="1"/>
</dbReference>
<dbReference type="InterPro" id="IPR041201">
    <property type="entry name" value="PTPRJ_TM"/>
</dbReference>
<keyword evidence="7" id="KW-0904">Protein phosphatase</keyword>
<dbReference type="Pfam" id="PF00041">
    <property type="entry name" value="fn3"/>
    <property type="match status" value="7"/>
</dbReference>
<evidence type="ECO:0000256" key="6">
    <source>
        <dbReference type="ARBA" id="ARBA00022801"/>
    </source>
</evidence>
<keyword evidence="5" id="KW-0677">Repeat</keyword>
<dbReference type="Gene3D" id="3.90.190.10">
    <property type="entry name" value="Protein tyrosine phosphatase superfamily"/>
    <property type="match status" value="1"/>
</dbReference>
<dbReference type="PROSITE" id="PS50853">
    <property type="entry name" value="FN3"/>
    <property type="match status" value="6"/>
</dbReference>
<feature type="domain" description="Fibronectin type-III" evidence="15">
    <location>
        <begin position="474"/>
        <end position="567"/>
    </location>
</feature>
<comment type="subcellular location">
    <subcellularLocation>
        <location evidence="1">Membrane</location>
        <topology evidence="1">Single-pass type I membrane protein</topology>
    </subcellularLocation>
</comment>
<evidence type="ECO:0000256" key="11">
    <source>
        <dbReference type="ARBA" id="ARBA00051722"/>
    </source>
</evidence>
<dbReference type="FunFam" id="2.60.40.10:FF:001177">
    <property type="entry name" value="Receptor-type tyrosine-protein phosphatase beta"/>
    <property type="match status" value="1"/>
</dbReference>
<feature type="domain" description="Fibronectin type-III" evidence="15">
    <location>
        <begin position="290"/>
        <end position="385"/>
    </location>
</feature>
<dbReference type="PANTHER" id="PTHR46957">
    <property type="entry name" value="CYTOKINE RECEPTOR"/>
    <property type="match status" value="1"/>
</dbReference>
<evidence type="ECO:0000259" key="14">
    <source>
        <dbReference type="PROSITE" id="PS50056"/>
    </source>
</evidence>
<name>A0A6G1SKJ0_9ACAR</name>
<feature type="domain" description="Tyrosine specific protein phosphatases" evidence="14">
    <location>
        <begin position="1532"/>
        <end position="1607"/>
    </location>
</feature>
<evidence type="ECO:0000313" key="16">
    <source>
        <dbReference type="EMBL" id="MDE50731.1"/>
    </source>
</evidence>
<dbReference type="CDD" id="cd14548">
    <property type="entry name" value="R3-PTPc"/>
    <property type="match status" value="1"/>
</dbReference>
<keyword evidence="9 12" id="KW-0472">Membrane</keyword>
<comment type="catalytic activity">
    <reaction evidence="11">
        <text>O-phospho-L-tyrosyl-[protein] + H2O = L-tyrosyl-[protein] + phosphate</text>
        <dbReference type="Rhea" id="RHEA:10684"/>
        <dbReference type="Rhea" id="RHEA-COMP:10136"/>
        <dbReference type="Rhea" id="RHEA-COMP:20101"/>
        <dbReference type="ChEBI" id="CHEBI:15377"/>
        <dbReference type="ChEBI" id="CHEBI:43474"/>
        <dbReference type="ChEBI" id="CHEBI:46858"/>
        <dbReference type="ChEBI" id="CHEBI:61978"/>
        <dbReference type="EC" id="3.1.3.48"/>
    </reaction>
</comment>
<feature type="domain" description="Fibronectin type-III" evidence="15">
    <location>
        <begin position="1029"/>
        <end position="1128"/>
    </location>
</feature>
<dbReference type="InterPro" id="IPR029021">
    <property type="entry name" value="Prot-tyrosine_phosphatase-like"/>
</dbReference>
<evidence type="ECO:0000259" key="13">
    <source>
        <dbReference type="PROSITE" id="PS50055"/>
    </source>
</evidence>
<dbReference type="InterPro" id="IPR000242">
    <property type="entry name" value="PTP_cat"/>
</dbReference>
<dbReference type="FunFam" id="3.90.190.10:FF:000009">
    <property type="entry name" value="Receptor-type tyrosine-protein phosphatase beta"/>
    <property type="match status" value="1"/>
</dbReference>
<dbReference type="InterPro" id="IPR003961">
    <property type="entry name" value="FN3_dom"/>
</dbReference>
<keyword evidence="6" id="KW-0378">Hydrolase</keyword>
<organism evidence="16">
    <name type="scientific">Aceria tosichella</name>
    <name type="common">wheat curl mite</name>
    <dbReference type="NCBI Taxonomy" id="561515"/>
    <lineage>
        <taxon>Eukaryota</taxon>
        <taxon>Metazoa</taxon>
        <taxon>Ecdysozoa</taxon>
        <taxon>Arthropoda</taxon>
        <taxon>Chelicerata</taxon>
        <taxon>Arachnida</taxon>
        <taxon>Acari</taxon>
        <taxon>Acariformes</taxon>
        <taxon>Trombidiformes</taxon>
        <taxon>Prostigmata</taxon>
        <taxon>Eupodina</taxon>
        <taxon>Eriophyoidea</taxon>
        <taxon>Eriophyidae</taxon>
        <taxon>Eriophyinae</taxon>
        <taxon>Aceriini</taxon>
        <taxon>Aceria</taxon>
    </lineage>
</organism>
<dbReference type="GO" id="GO:0048666">
    <property type="term" value="P:neuron development"/>
    <property type="evidence" value="ECO:0007669"/>
    <property type="project" value="UniProtKB-ARBA"/>
</dbReference>
<feature type="transmembrane region" description="Helical" evidence="12">
    <location>
        <begin position="1271"/>
        <end position="1293"/>
    </location>
</feature>
<dbReference type="InterPro" id="IPR003595">
    <property type="entry name" value="Tyr_Pase_cat"/>
</dbReference>
<dbReference type="SMART" id="SM00060">
    <property type="entry name" value="FN3"/>
    <property type="match status" value="12"/>
</dbReference>
<evidence type="ECO:0000256" key="1">
    <source>
        <dbReference type="ARBA" id="ARBA00004479"/>
    </source>
</evidence>
<gene>
    <name evidence="16" type="primary">Ptp10D_0</name>
    <name evidence="16" type="ORF">g.11626</name>
</gene>
<feature type="domain" description="Fibronectin type-III" evidence="15">
    <location>
        <begin position="934"/>
        <end position="1028"/>
    </location>
</feature>
<dbReference type="SMART" id="SM00404">
    <property type="entry name" value="PTPc_motif"/>
    <property type="match status" value="1"/>
</dbReference>
<dbReference type="PANTHER" id="PTHR46957:SF3">
    <property type="entry name" value="CYTOKINE RECEPTOR"/>
    <property type="match status" value="1"/>
</dbReference>